<reference evidence="9" key="1">
    <citation type="journal article" date="2017" name="Genome Biol.">
        <title>Comparative genomics reveals high biological diversity and specific adaptations in the industrially and medically important fungal genus Aspergillus.</title>
        <authorList>
            <person name="de Vries R.P."/>
            <person name="Riley R."/>
            <person name="Wiebenga A."/>
            <person name="Aguilar-Osorio G."/>
            <person name="Amillis S."/>
            <person name="Uchima C.A."/>
            <person name="Anderluh G."/>
            <person name="Asadollahi M."/>
            <person name="Askin M."/>
            <person name="Barry K."/>
            <person name="Battaglia E."/>
            <person name="Bayram O."/>
            <person name="Benocci T."/>
            <person name="Braus-Stromeyer S.A."/>
            <person name="Caldana C."/>
            <person name="Canovas D."/>
            <person name="Cerqueira G.C."/>
            <person name="Chen F."/>
            <person name="Chen W."/>
            <person name="Choi C."/>
            <person name="Clum A."/>
            <person name="Dos Santos R.A."/>
            <person name="Damasio A.R."/>
            <person name="Diallinas G."/>
            <person name="Emri T."/>
            <person name="Fekete E."/>
            <person name="Flipphi M."/>
            <person name="Freyberg S."/>
            <person name="Gallo A."/>
            <person name="Gournas C."/>
            <person name="Habgood R."/>
            <person name="Hainaut M."/>
            <person name="Harispe M.L."/>
            <person name="Henrissat B."/>
            <person name="Hilden K.S."/>
            <person name="Hope R."/>
            <person name="Hossain A."/>
            <person name="Karabika E."/>
            <person name="Karaffa L."/>
            <person name="Karanyi Z."/>
            <person name="Krasevec N."/>
            <person name="Kuo A."/>
            <person name="Kusch H."/>
            <person name="LaButti K."/>
            <person name="Lagendijk E.L."/>
            <person name="Lapidus A."/>
            <person name="Levasseur A."/>
            <person name="Lindquist E."/>
            <person name="Lipzen A."/>
            <person name="Logrieco A.F."/>
            <person name="MacCabe A."/>
            <person name="Maekelae M.R."/>
            <person name="Malavazi I."/>
            <person name="Melin P."/>
            <person name="Meyer V."/>
            <person name="Mielnichuk N."/>
            <person name="Miskei M."/>
            <person name="Molnar A.P."/>
            <person name="Mule G."/>
            <person name="Ngan C.Y."/>
            <person name="Orejas M."/>
            <person name="Orosz E."/>
            <person name="Ouedraogo J.P."/>
            <person name="Overkamp K.M."/>
            <person name="Park H.-S."/>
            <person name="Perrone G."/>
            <person name="Piumi F."/>
            <person name="Punt P.J."/>
            <person name="Ram A.F."/>
            <person name="Ramon A."/>
            <person name="Rauscher S."/>
            <person name="Record E."/>
            <person name="Riano-Pachon D.M."/>
            <person name="Robert V."/>
            <person name="Roehrig J."/>
            <person name="Ruller R."/>
            <person name="Salamov A."/>
            <person name="Salih N.S."/>
            <person name="Samson R.A."/>
            <person name="Sandor E."/>
            <person name="Sanguinetti M."/>
            <person name="Schuetze T."/>
            <person name="Sepcic K."/>
            <person name="Shelest E."/>
            <person name="Sherlock G."/>
            <person name="Sophianopoulou V."/>
            <person name="Squina F.M."/>
            <person name="Sun H."/>
            <person name="Susca A."/>
            <person name="Todd R.B."/>
            <person name="Tsang A."/>
            <person name="Unkles S.E."/>
            <person name="van de Wiele N."/>
            <person name="van Rossen-Uffink D."/>
            <person name="Oliveira J.V."/>
            <person name="Vesth T.C."/>
            <person name="Visser J."/>
            <person name="Yu J.-H."/>
            <person name="Zhou M."/>
            <person name="Andersen M.R."/>
            <person name="Archer D.B."/>
            <person name="Baker S.E."/>
            <person name="Benoit I."/>
            <person name="Brakhage A.A."/>
            <person name="Braus G.H."/>
            <person name="Fischer R."/>
            <person name="Frisvad J.C."/>
            <person name="Goldman G.H."/>
            <person name="Houbraken J."/>
            <person name="Oakley B."/>
            <person name="Pocsi I."/>
            <person name="Scazzocchio C."/>
            <person name="Seiboth B."/>
            <person name="vanKuyk P.A."/>
            <person name="Wortman J."/>
            <person name="Dyer P.S."/>
            <person name="Grigoriev I.V."/>
        </authorList>
    </citation>
    <scope>NUCLEOTIDE SEQUENCE [LARGE SCALE GENOMIC DNA]</scope>
    <source>
        <strain evidence="9">CBS 583.65</strain>
    </source>
</reference>
<protein>
    <recommendedName>
        <fullName evidence="10">Ent-kaurene synthase</fullName>
    </recommendedName>
</protein>
<dbReference type="InterPro" id="IPR050148">
    <property type="entry name" value="Terpene_synthase-like"/>
</dbReference>
<dbReference type="GO" id="GO:0010333">
    <property type="term" value="F:terpene synthase activity"/>
    <property type="evidence" value="ECO:0007669"/>
    <property type="project" value="InterPro"/>
</dbReference>
<dbReference type="InterPro" id="IPR017057">
    <property type="entry name" value="Ent-kaurene_synthase_fun"/>
</dbReference>
<dbReference type="InterPro" id="IPR008930">
    <property type="entry name" value="Terpenoid_cyclase/PrenylTrfase"/>
</dbReference>
<comment type="cofactor">
    <cofactor evidence="1">
        <name>Mg(2+)</name>
        <dbReference type="ChEBI" id="CHEBI:18420"/>
    </cofactor>
</comment>
<dbReference type="Proteomes" id="UP000184073">
    <property type="component" value="Unassembled WGS sequence"/>
</dbReference>
<evidence type="ECO:0000256" key="3">
    <source>
        <dbReference type="ARBA" id="ARBA00022723"/>
    </source>
</evidence>
<gene>
    <name evidence="8" type="ORF">ASPVEDRAFT_137870</name>
</gene>
<dbReference type="PIRSF" id="PIRSF036498">
    <property type="entry name" value="Ent-kaurene_synthase_fungi"/>
    <property type="match status" value="1"/>
</dbReference>
<dbReference type="GO" id="GO:0000287">
    <property type="term" value="F:magnesium ion binding"/>
    <property type="evidence" value="ECO:0007669"/>
    <property type="project" value="TreeGrafter"/>
</dbReference>
<organism evidence="8 9">
    <name type="scientific">Aspergillus versicolor CBS 583.65</name>
    <dbReference type="NCBI Taxonomy" id="1036611"/>
    <lineage>
        <taxon>Eukaryota</taxon>
        <taxon>Fungi</taxon>
        <taxon>Dikarya</taxon>
        <taxon>Ascomycota</taxon>
        <taxon>Pezizomycotina</taxon>
        <taxon>Eurotiomycetes</taxon>
        <taxon>Eurotiomycetidae</taxon>
        <taxon>Eurotiales</taxon>
        <taxon>Aspergillaceae</taxon>
        <taxon>Aspergillus</taxon>
        <taxon>Aspergillus subgen. Nidulantes</taxon>
    </lineage>
</organism>
<dbReference type="PANTHER" id="PTHR31739:SF25">
    <property type="entry name" value="(E,E)-GERANYLLINALOOL SYNTHASE"/>
    <property type="match status" value="1"/>
</dbReference>
<dbReference type="OrthoDB" id="2343925at2759"/>
<evidence type="ECO:0000313" key="8">
    <source>
        <dbReference type="EMBL" id="OJJ05787.1"/>
    </source>
</evidence>
<evidence type="ECO:0000256" key="6">
    <source>
        <dbReference type="ARBA" id="ARBA00023239"/>
    </source>
</evidence>
<keyword evidence="4" id="KW-0460">Magnesium</keyword>
<proteinExistence type="inferred from homology"/>
<keyword evidence="6" id="KW-0456">Lyase</keyword>
<sequence>MLRSNRLGDDARSLIQRSLQNYDDRYGFGTMSCAAYDTAWVSMVSKPVDGQKQWLFPECFENLLTTQSNEGGWSIGMRAQIDGILNTAAPLLALKRHAAEPLQLSHDTNDLASRIEKATASLRSQLAAWDVSTTDHVGFEIIVPAMLDLLEQEDPSLVFDFEAKTLLMEIHNAKMARFRPEYLYGPHRLTALHSLESFIGKIDFDKVRHHKVQGSMLGSPSSTAAYLMYSSQWDGESEDYLRHVVKYAAGAGTGGIPSAFPSTHFEASWVLSTLLRAGFSPADLESAELSKMKEFLKRAFENENGTLRFAPYFSPDVDDTAKTITSLNLLGEPVTPQKMVEMFDHEGHFLTYPGERDPSLTANCNAMMALLRQPDVSVYARQVVKIAKFVCDYWWKADGRIKDKWNTCYLYPSLLVVEALTDLLESIENGQLPDTFDQDTQSRIAVTLFQACFRALLDQQDDGSWNQSLEETAYGLLILTEARRLRFFDDLEAPLSDAIQRGVVFVSSIGDIPASYIWTEKVSYASTLLTESYLLAALKTAMSQPGSAVGSSLWNTPTARMKKHVELFHQAPLFKSLPKWELHGSMVEAALFHPLLRARKEQAFPRNDIEEDKYFDVIPLFWTSANNRVRTYASTWFLYEMTVIALLNFQVDEFMESAAGPAFQGRMQDLRQLIVKLLPDEEPRQNGHTNGTTTNGAGAEDPSYEMVYTQLSRFLKHVLHHPTVQSSSLWDQKILRRELRTYLLAHATQAEDSARLPQQQTSRSKSSETSTFFKWVRTISADHISCPYSFAFISCLLGTTSTPRGGGTDCFPTAQEKYLSAAVCRHLSTMCRMYNDLGSAERDRDEGNLNSIDFPEFGSHESIDGKKRELFELAEYERSCYEDAFKRLGNLTRAVAAKTRDGEAVRLAERRMAVWTMFCEQVDLYGQVYVIKDISSRIPN</sequence>
<dbReference type="PANTHER" id="PTHR31739">
    <property type="entry name" value="ENT-COPALYL DIPHOSPHATE SYNTHASE, CHLOROPLASTIC"/>
    <property type="match status" value="1"/>
</dbReference>
<evidence type="ECO:0000256" key="4">
    <source>
        <dbReference type="ARBA" id="ARBA00022842"/>
    </source>
</evidence>
<evidence type="ECO:0000256" key="7">
    <source>
        <dbReference type="SAM" id="MobiDB-lite"/>
    </source>
</evidence>
<keyword evidence="9" id="KW-1185">Reference proteome</keyword>
<dbReference type="Gene3D" id="1.50.10.160">
    <property type="match status" value="1"/>
</dbReference>
<evidence type="ECO:0000256" key="1">
    <source>
        <dbReference type="ARBA" id="ARBA00001946"/>
    </source>
</evidence>
<evidence type="ECO:0000256" key="2">
    <source>
        <dbReference type="ARBA" id="ARBA00006333"/>
    </source>
</evidence>
<feature type="region of interest" description="Disordered" evidence="7">
    <location>
        <begin position="680"/>
        <end position="700"/>
    </location>
</feature>
<evidence type="ECO:0008006" key="10">
    <source>
        <dbReference type="Google" id="ProtNLM"/>
    </source>
</evidence>
<keyword evidence="5" id="KW-0413">Isomerase</keyword>
<dbReference type="STRING" id="1036611.A0A1L9PW90"/>
<dbReference type="RefSeq" id="XP_040671549.1">
    <property type="nucleotide sequence ID" value="XM_040807441.1"/>
</dbReference>
<comment type="similarity">
    <text evidence="2">Belongs to the terpene synthase family.</text>
</comment>
<dbReference type="GeneID" id="63722952"/>
<dbReference type="GO" id="GO:0016853">
    <property type="term" value="F:isomerase activity"/>
    <property type="evidence" value="ECO:0007669"/>
    <property type="project" value="UniProtKB-KW"/>
</dbReference>
<dbReference type="GO" id="GO:0016102">
    <property type="term" value="P:diterpenoid biosynthetic process"/>
    <property type="evidence" value="ECO:0007669"/>
    <property type="project" value="TreeGrafter"/>
</dbReference>
<dbReference type="SUPFAM" id="SSF48239">
    <property type="entry name" value="Terpenoid cyclases/Protein prenyltransferases"/>
    <property type="match status" value="1"/>
</dbReference>
<accession>A0A1L9PW90</accession>
<evidence type="ECO:0000256" key="5">
    <source>
        <dbReference type="ARBA" id="ARBA00023235"/>
    </source>
</evidence>
<dbReference type="AlphaFoldDB" id="A0A1L9PW90"/>
<evidence type="ECO:0000313" key="9">
    <source>
        <dbReference type="Proteomes" id="UP000184073"/>
    </source>
</evidence>
<name>A0A1L9PW90_ASPVE</name>
<dbReference type="Gene3D" id="1.50.10.20">
    <property type="match status" value="1"/>
</dbReference>
<feature type="compositionally biased region" description="Low complexity" evidence="7">
    <location>
        <begin position="686"/>
        <end position="699"/>
    </location>
</feature>
<dbReference type="VEuPathDB" id="FungiDB:ASPVEDRAFT_137870"/>
<dbReference type="EMBL" id="KV878133">
    <property type="protein sequence ID" value="OJJ05787.1"/>
    <property type="molecule type" value="Genomic_DNA"/>
</dbReference>
<keyword evidence="3" id="KW-0479">Metal-binding</keyword>